<gene>
    <name evidence="9" type="ORF">H634G_02218</name>
</gene>
<comment type="function">
    <text evidence="3">Component of the ASTRA complex involved in chromatin remodeling.</text>
</comment>
<evidence type="ECO:0000256" key="7">
    <source>
        <dbReference type="PROSITE-ProRule" id="PRU00221"/>
    </source>
</evidence>
<dbReference type="PANTHER" id="PTHR19854:SF1">
    <property type="entry name" value="GUANINE NUCLEOTIDE-BINDING PROTEIN SUBUNIT BETA-LIKE PROTEIN 1"/>
    <property type="match status" value="1"/>
</dbReference>
<dbReference type="PROSITE" id="PS50082">
    <property type="entry name" value="WD_REPEATS_2"/>
    <property type="match status" value="1"/>
</dbReference>
<feature type="repeat" description="WD" evidence="7">
    <location>
        <begin position="12"/>
        <end position="45"/>
    </location>
</feature>
<dbReference type="OrthoDB" id="7668193at2759"/>
<keyword evidence="2" id="KW-0677">Repeat</keyword>
<sequence length="438" mass="48354">MASPVPSPKFILRGHKAAVHAATFIRQNERLVTGDSEGFVVLWDLTVMRPRAVWRAHENAILGVRGWGEDKLITHGRDHKLIVWKIAREDESGLSTVLPLDGVDVERRRPWVVHLLEVNTMNFCSFAACPLEDSQYSPFLGTSPEILVAVPNTLASESVDIYTLPSQTRAYTVQPGPKNGMAMSLSLAHLEKRLTLVAAFENGYASVHRLTSEGSWVTTYRTQAHSQPILSLDLRPDLKCFFTSGADAIVAKHPIPTAPQEVAQPFNPSERVIEEIDEDPKQNSSLLSSASKPEYAKGKDHDAVLEEWKHPRKVTNTKHSGQQSLEVRSDGAIFATAGWDSKIRLYSCKSLKELAVLKWHKDGAYAVTFSDVGPETSQTVDTDREAQVGGEVQQVDDAIDVSRLSVQDRRIHRVKAAHWVAAGAKDGKANTAVQNHSP</sequence>
<evidence type="ECO:0000256" key="8">
    <source>
        <dbReference type="SAM" id="MobiDB-lite"/>
    </source>
</evidence>
<dbReference type="InterPro" id="IPR015943">
    <property type="entry name" value="WD40/YVTN_repeat-like_dom_sf"/>
</dbReference>
<reference evidence="10" key="1">
    <citation type="journal article" date="2014" name="BMC Genomics">
        <title>The genome sequence of the biocontrol fungus Metarhizium anisopliae and comparative genomics of Metarhizium species.</title>
        <authorList>
            <person name="Pattemore J.A."/>
            <person name="Hane J.K."/>
            <person name="Williams A.H."/>
            <person name="Wilson B.A."/>
            <person name="Stodart B.J."/>
            <person name="Ash G.J."/>
        </authorList>
    </citation>
    <scope>NUCLEOTIDE SEQUENCE [LARGE SCALE GENOMIC DNA]</scope>
    <source>
        <strain evidence="10">BRIP 53293</strain>
    </source>
</reference>
<evidence type="ECO:0000313" key="10">
    <source>
        <dbReference type="Proteomes" id="UP000054544"/>
    </source>
</evidence>
<comment type="similarity">
    <text evidence="4">Belongs to the WD repeat ASA1 family.</text>
</comment>
<evidence type="ECO:0000256" key="1">
    <source>
        <dbReference type="ARBA" id="ARBA00022574"/>
    </source>
</evidence>
<name>A0A0D9PB68_METAN</name>
<dbReference type="Pfam" id="PF00400">
    <property type="entry name" value="WD40"/>
    <property type="match status" value="2"/>
</dbReference>
<dbReference type="STRING" id="1291518.A0A0D9PB68"/>
<proteinExistence type="inferred from homology"/>
<dbReference type="EMBL" id="KE384724">
    <property type="protein sequence ID" value="KJK82025.1"/>
    <property type="molecule type" value="Genomic_DNA"/>
</dbReference>
<accession>A0A0D9PB68</accession>
<feature type="region of interest" description="Disordered" evidence="8">
    <location>
        <begin position="277"/>
        <end position="300"/>
    </location>
</feature>
<evidence type="ECO:0000256" key="4">
    <source>
        <dbReference type="ARBA" id="ARBA00037931"/>
    </source>
</evidence>
<organism evidence="9 10">
    <name type="scientific">Metarhizium anisopliae BRIP 53293</name>
    <dbReference type="NCBI Taxonomy" id="1291518"/>
    <lineage>
        <taxon>Eukaryota</taxon>
        <taxon>Fungi</taxon>
        <taxon>Dikarya</taxon>
        <taxon>Ascomycota</taxon>
        <taxon>Pezizomycotina</taxon>
        <taxon>Sordariomycetes</taxon>
        <taxon>Hypocreomycetidae</taxon>
        <taxon>Hypocreales</taxon>
        <taxon>Clavicipitaceae</taxon>
        <taxon>Metarhizium</taxon>
    </lineage>
</organism>
<dbReference type="SMART" id="SM00320">
    <property type="entry name" value="WD40"/>
    <property type="match status" value="4"/>
</dbReference>
<evidence type="ECO:0000256" key="3">
    <source>
        <dbReference type="ARBA" id="ARBA00037338"/>
    </source>
</evidence>
<keyword evidence="1 7" id="KW-0853">WD repeat</keyword>
<evidence type="ECO:0000313" key="9">
    <source>
        <dbReference type="EMBL" id="KJK82025.1"/>
    </source>
</evidence>
<evidence type="ECO:0000256" key="6">
    <source>
        <dbReference type="ARBA" id="ARBA00040563"/>
    </source>
</evidence>
<evidence type="ECO:0000256" key="2">
    <source>
        <dbReference type="ARBA" id="ARBA00022737"/>
    </source>
</evidence>
<dbReference type="AlphaFoldDB" id="A0A0D9PB68"/>
<feature type="compositionally biased region" description="Polar residues" evidence="8">
    <location>
        <begin position="282"/>
        <end position="291"/>
    </location>
</feature>
<comment type="subunit">
    <text evidence="5">Component of the ASTRA chromatin remodeling machinery complex.</text>
</comment>
<dbReference type="SUPFAM" id="SSF50978">
    <property type="entry name" value="WD40 repeat-like"/>
    <property type="match status" value="1"/>
</dbReference>
<protein>
    <recommendedName>
        <fullName evidence="6">ASTRA-associated protein 1</fullName>
    </recommendedName>
</protein>
<dbReference type="InterPro" id="IPR036322">
    <property type="entry name" value="WD40_repeat_dom_sf"/>
</dbReference>
<dbReference type="PROSITE" id="PS50294">
    <property type="entry name" value="WD_REPEATS_REGION"/>
    <property type="match status" value="1"/>
</dbReference>
<dbReference type="Proteomes" id="UP000054544">
    <property type="component" value="Unassembled WGS sequence"/>
</dbReference>
<dbReference type="InterPro" id="IPR001680">
    <property type="entry name" value="WD40_rpt"/>
</dbReference>
<keyword evidence="10" id="KW-1185">Reference proteome</keyword>
<dbReference type="Gene3D" id="2.130.10.10">
    <property type="entry name" value="YVTN repeat-like/Quinoprotein amine dehydrogenase"/>
    <property type="match status" value="2"/>
</dbReference>
<evidence type="ECO:0000256" key="5">
    <source>
        <dbReference type="ARBA" id="ARBA00038749"/>
    </source>
</evidence>
<dbReference type="PANTHER" id="PTHR19854">
    <property type="entry name" value="TRANSDUCIN BETA-LIKE 3"/>
    <property type="match status" value="1"/>
</dbReference>